<evidence type="ECO:0000313" key="1">
    <source>
        <dbReference type="EMBL" id="MYM60137.1"/>
    </source>
</evidence>
<proteinExistence type="predicted"/>
<sequence length="231" mass="26540">MIQSIYDQMWTSFKLASERNDYELDPYLLNIDKDNRRGISVLAYLKQGNRSVLDEIMHFQKMVRTIEPDQYFHPLDELHLTILSVISCIPEFRLSDINIQDYAEMFQSALCSISTIEVKYRGVSASPNCVVIQGFPVNDALQCFRNALRSNLIKAGLRATFDSRYTLVAAHSSIIRFKVPIHDGQKLLALCQEYRDYDFGSIILEDFELVFNNWYQNLAVTKCLASGSVSQ</sequence>
<dbReference type="RefSeq" id="WP_160930449.1">
    <property type="nucleotide sequence ID" value="NZ_WWEU01000004.1"/>
</dbReference>
<dbReference type="EMBL" id="WWEU01000004">
    <property type="protein sequence ID" value="MYM60137.1"/>
    <property type="molecule type" value="Genomic_DNA"/>
</dbReference>
<reference evidence="1 2" key="1">
    <citation type="submission" date="2020-01" db="EMBL/GenBank/DDBJ databases">
        <title>Draft Genome Sequence of Vibrio sp. strain OCN044, Isolated from a Healthy Coral at Palmyra Atoll.</title>
        <authorList>
            <person name="Videau P."/>
            <person name="Loughran R."/>
            <person name="Esquivel A."/>
            <person name="Deadmond M."/>
            <person name="Paddock B.E."/>
            <person name="Saw J.H."/>
            <person name="Ushijima B."/>
        </authorList>
    </citation>
    <scope>NUCLEOTIDE SEQUENCE [LARGE SCALE GENOMIC DNA]</scope>
    <source>
        <strain evidence="1 2">OCN044</strain>
    </source>
</reference>
<dbReference type="Proteomes" id="UP000478571">
    <property type="component" value="Unassembled WGS sequence"/>
</dbReference>
<dbReference type="Gene3D" id="3.90.1140.10">
    <property type="entry name" value="Cyclic phosphodiesterase"/>
    <property type="match status" value="1"/>
</dbReference>
<accession>A0A6L8LVL9</accession>
<protein>
    <recommendedName>
        <fullName evidence="3">Mutarotase</fullName>
    </recommendedName>
</protein>
<dbReference type="AlphaFoldDB" id="A0A6L8LVL9"/>
<organism evidence="1 2">
    <name type="scientific">Vibrio tetraodonis subsp. pristinus</name>
    <dbReference type="NCBI Taxonomy" id="2695891"/>
    <lineage>
        <taxon>Bacteria</taxon>
        <taxon>Pseudomonadati</taxon>
        <taxon>Pseudomonadota</taxon>
        <taxon>Gammaproteobacteria</taxon>
        <taxon>Vibrionales</taxon>
        <taxon>Vibrionaceae</taxon>
        <taxon>Vibrio</taxon>
    </lineage>
</organism>
<keyword evidence="2" id="KW-1185">Reference proteome</keyword>
<dbReference type="SUPFAM" id="SSF55144">
    <property type="entry name" value="LigT-like"/>
    <property type="match status" value="1"/>
</dbReference>
<dbReference type="InterPro" id="IPR009097">
    <property type="entry name" value="Cyclic_Pdiesterase"/>
</dbReference>
<name>A0A6L8LVL9_9VIBR</name>
<evidence type="ECO:0008006" key="3">
    <source>
        <dbReference type="Google" id="ProtNLM"/>
    </source>
</evidence>
<evidence type="ECO:0000313" key="2">
    <source>
        <dbReference type="Proteomes" id="UP000478571"/>
    </source>
</evidence>
<comment type="caution">
    <text evidence="1">The sequence shown here is derived from an EMBL/GenBank/DDBJ whole genome shotgun (WGS) entry which is preliminary data.</text>
</comment>
<gene>
    <name evidence="1" type="ORF">GTG28_12960</name>
</gene>